<comment type="similarity">
    <text evidence="12">Belongs to the SecD/SecF family. SecF subfamily.</text>
</comment>
<keyword evidence="7 12" id="KW-0811">Translocation</keyword>
<reference evidence="14 15" key="2">
    <citation type="journal article" date="2011" name="J. Bacteriol.">
        <title>Complete genome sequence of the anaerobic, halophilic alkalithermophile Natranaerobius thermophilus JW/NM-WN-LF.</title>
        <authorList>
            <person name="Zhao B."/>
            <person name="Mesbah N.M."/>
            <person name="Dalin E."/>
            <person name="Goodwin L."/>
            <person name="Nolan M."/>
            <person name="Pitluck S."/>
            <person name="Chertkov O."/>
            <person name="Brettin T.S."/>
            <person name="Han J."/>
            <person name="Larimer F.W."/>
            <person name="Land M.L."/>
            <person name="Hauser L."/>
            <person name="Kyrpides N."/>
            <person name="Wiegel J."/>
        </authorList>
    </citation>
    <scope>NUCLEOTIDE SEQUENCE [LARGE SCALE GENOMIC DNA]</scope>
    <source>
        <strain evidence="15">ATCC BAA-1301 / DSM 18059 / JW/NM-WN-LF</strain>
    </source>
</reference>
<evidence type="ECO:0000256" key="12">
    <source>
        <dbReference type="HAMAP-Rule" id="MF_01464"/>
    </source>
</evidence>
<keyword evidence="4 12" id="KW-0812">Transmembrane</keyword>
<evidence type="ECO:0000256" key="3">
    <source>
        <dbReference type="ARBA" id="ARBA00022475"/>
    </source>
</evidence>
<sequence length="305" mass="33914">MEYKGVRAMEIITNRKIWFIVSLVILVIGLGSLMFNGLNVGIDFTGGTLLHIKIGEDYQVSEVRDIMGEHGLEDSVIQEAGGDEAEEREVIIRTVSLNEEARNEIIDSFRDSWPESEVLRTDNVGGTIGSELRSEAFWALLIASLGMIAFISYRFEYRFALAAIAAIIHDAFIVLAVFSIFQIEINEPFIAAILTIIGYSVNDTIVVFDRIRETLKFEKKLTLFETIQISIKRTLKRSLCTSITTLLVLISLFIFAGVTIRPLIIALLIGVISGTYSSIFVAANVWSILTEKLAPGLSQKNKQTA</sequence>
<keyword evidence="5 12" id="KW-0653">Protein transport</keyword>
<dbReference type="eggNOG" id="COG0341">
    <property type="taxonomic scope" value="Bacteria"/>
</dbReference>
<evidence type="ECO:0000256" key="2">
    <source>
        <dbReference type="ARBA" id="ARBA00022448"/>
    </source>
</evidence>
<dbReference type="Pfam" id="PF02355">
    <property type="entry name" value="SecD_SecF_C"/>
    <property type="match status" value="1"/>
</dbReference>
<evidence type="ECO:0000256" key="5">
    <source>
        <dbReference type="ARBA" id="ARBA00022927"/>
    </source>
</evidence>
<evidence type="ECO:0000313" key="14">
    <source>
        <dbReference type="EMBL" id="ACB84869.1"/>
    </source>
</evidence>
<dbReference type="GO" id="GO:0043952">
    <property type="term" value="P:protein transport by the Sec complex"/>
    <property type="evidence" value="ECO:0007669"/>
    <property type="project" value="UniProtKB-UniRule"/>
</dbReference>
<evidence type="ECO:0000256" key="8">
    <source>
        <dbReference type="ARBA" id="ARBA00023136"/>
    </source>
</evidence>
<comment type="similarity">
    <text evidence="11">In the N-terminal section; belongs to the SecD/SecF family. SecD subfamily.</text>
</comment>
<accession>B2A264</accession>
<dbReference type="InterPro" id="IPR048634">
    <property type="entry name" value="SecD_SecF_C"/>
</dbReference>
<dbReference type="HAMAP" id="MF_01464_B">
    <property type="entry name" value="SecF_B"/>
    <property type="match status" value="1"/>
</dbReference>
<dbReference type="InParanoid" id="B2A264"/>
<feature type="transmembrane region" description="Helical" evidence="12">
    <location>
        <begin position="160"/>
        <end position="183"/>
    </location>
</feature>
<dbReference type="InterPro" id="IPR005665">
    <property type="entry name" value="SecF_bac"/>
</dbReference>
<dbReference type="Proteomes" id="UP000001683">
    <property type="component" value="Chromosome"/>
</dbReference>
<proteinExistence type="inferred from homology"/>
<reference evidence="14 15" key="1">
    <citation type="submission" date="2008-04" db="EMBL/GenBank/DDBJ databases">
        <title>Complete sequence of chromosome of Natranaerobius thermophilus JW/NM-WN-LF.</title>
        <authorList>
            <consortium name="US DOE Joint Genome Institute"/>
            <person name="Copeland A."/>
            <person name="Lucas S."/>
            <person name="Lapidus A."/>
            <person name="Glavina del Rio T."/>
            <person name="Dalin E."/>
            <person name="Tice H."/>
            <person name="Bruce D."/>
            <person name="Goodwin L."/>
            <person name="Pitluck S."/>
            <person name="Chertkov O."/>
            <person name="Brettin T."/>
            <person name="Detter J.C."/>
            <person name="Han C."/>
            <person name="Kuske C.R."/>
            <person name="Schmutz J."/>
            <person name="Larimer F."/>
            <person name="Land M."/>
            <person name="Hauser L."/>
            <person name="Kyrpides N."/>
            <person name="Lykidis A."/>
            <person name="Mesbah N.M."/>
            <person name="Wiegel J."/>
        </authorList>
    </citation>
    <scope>NUCLEOTIDE SEQUENCE [LARGE SCALE GENOMIC DNA]</scope>
    <source>
        <strain evidence="15">ATCC BAA-1301 / DSM 18059 / JW/NM-WN-LF</strain>
    </source>
</reference>
<feature type="transmembrane region" description="Helical" evidence="12">
    <location>
        <begin position="189"/>
        <end position="208"/>
    </location>
</feature>
<dbReference type="InterPro" id="IPR022646">
    <property type="entry name" value="SecD/SecF_CS"/>
</dbReference>
<keyword evidence="6 12" id="KW-1133">Transmembrane helix</keyword>
<keyword evidence="15" id="KW-1185">Reference proteome</keyword>
<evidence type="ECO:0000256" key="1">
    <source>
        <dbReference type="ARBA" id="ARBA00004651"/>
    </source>
</evidence>
<evidence type="ECO:0000256" key="7">
    <source>
        <dbReference type="ARBA" id="ARBA00023010"/>
    </source>
</evidence>
<dbReference type="NCBIfam" id="TIGR00916">
    <property type="entry name" value="2A0604s01"/>
    <property type="match status" value="1"/>
</dbReference>
<keyword evidence="8 12" id="KW-0472">Membrane</keyword>
<evidence type="ECO:0000256" key="9">
    <source>
        <dbReference type="ARBA" id="ARBA00059018"/>
    </source>
</evidence>
<dbReference type="FunFam" id="1.20.1640.10:FF:000024">
    <property type="entry name" value="Multifunctional fusion protein"/>
    <property type="match status" value="1"/>
</dbReference>
<protein>
    <recommendedName>
        <fullName evidence="12">Protein-export membrane protein SecF</fullName>
    </recommendedName>
</protein>
<comment type="function">
    <text evidence="9 12">Part of the Sec protein translocase complex. Interacts with the SecYEG preprotein conducting channel. SecDF uses the proton motive force (PMF) to complete protein translocation after the ATP-dependent function of SecA.</text>
</comment>
<dbReference type="AlphaFoldDB" id="B2A264"/>
<dbReference type="InterPro" id="IPR022813">
    <property type="entry name" value="SecD/SecF_arch_bac"/>
</dbReference>
<comment type="subcellular location">
    <subcellularLocation>
        <location evidence="1 12">Cell membrane</location>
        <topology evidence="1 12">Multi-pass membrane protein</topology>
    </subcellularLocation>
</comment>
<feature type="transmembrane region" description="Helical" evidence="12">
    <location>
        <begin position="239"/>
        <end position="258"/>
    </location>
</feature>
<feature type="transmembrane region" description="Helical" evidence="12">
    <location>
        <begin position="17"/>
        <end position="35"/>
    </location>
</feature>
<organism evidence="14 15">
    <name type="scientific">Natranaerobius thermophilus (strain ATCC BAA-1301 / DSM 18059 / JW/NM-WN-LF)</name>
    <dbReference type="NCBI Taxonomy" id="457570"/>
    <lineage>
        <taxon>Bacteria</taxon>
        <taxon>Bacillati</taxon>
        <taxon>Bacillota</taxon>
        <taxon>Clostridia</taxon>
        <taxon>Natranaerobiales</taxon>
        <taxon>Natranaerobiaceae</taxon>
        <taxon>Natranaerobius</taxon>
    </lineage>
</organism>
<evidence type="ECO:0000256" key="6">
    <source>
        <dbReference type="ARBA" id="ARBA00022989"/>
    </source>
</evidence>
<feature type="transmembrane region" description="Helical" evidence="12">
    <location>
        <begin position="136"/>
        <end position="153"/>
    </location>
</feature>
<dbReference type="Gene3D" id="1.20.1640.10">
    <property type="entry name" value="Multidrug efflux transporter AcrB transmembrane domain"/>
    <property type="match status" value="1"/>
</dbReference>
<evidence type="ECO:0000259" key="13">
    <source>
        <dbReference type="Pfam" id="PF02355"/>
    </source>
</evidence>
<keyword evidence="3 12" id="KW-1003">Cell membrane</keyword>
<evidence type="ECO:0000256" key="4">
    <source>
        <dbReference type="ARBA" id="ARBA00022692"/>
    </source>
</evidence>
<dbReference type="PANTHER" id="PTHR30081:SF8">
    <property type="entry name" value="PROTEIN TRANSLOCASE SUBUNIT SECF"/>
    <property type="match status" value="1"/>
</dbReference>
<dbReference type="GO" id="GO:0015450">
    <property type="term" value="F:protein-transporting ATPase activity"/>
    <property type="evidence" value="ECO:0007669"/>
    <property type="project" value="InterPro"/>
</dbReference>
<dbReference type="GO" id="GO:0065002">
    <property type="term" value="P:intracellular protein transmembrane transport"/>
    <property type="evidence" value="ECO:0007669"/>
    <property type="project" value="UniProtKB-UniRule"/>
</dbReference>
<comment type="similarity">
    <text evidence="10">In the C-terminal section; belongs to the SecD/SecF family. SecF subfamily.</text>
</comment>
<dbReference type="SUPFAM" id="SSF82866">
    <property type="entry name" value="Multidrug efflux transporter AcrB transmembrane domain"/>
    <property type="match status" value="1"/>
</dbReference>
<dbReference type="STRING" id="457570.Nther_1286"/>
<feature type="domain" description="Protein export membrane protein SecD/SecF C-terminal" evidence="13">
    <location>
        <begin position="108"/>
        <end position="291"/>
    </location>
</feature>
<dbReference type="PRINTS" id="PR01755">
    <property type="entry name" value="SECFTRNLCASE"/>
</dbReference>
<evidence type="ECO:0000256" key="10">
    <source>
        <dbReference type="ARBA" id="ARBA00060856"/>
    </source>
</evidence>
<dbReference type="NCBIfam" id="TIGR00966">
    <property type="entry name" value="transloc_SecF"/>
    <property type="match status" value="1"/>
</dbReference>
<dbReference type="Gene3D" id="3.30.70.2040">
    <property type="match status" value="1"/>
</dbReference>
<dbReference type="GO" id="GO:0006605">
    <property type="term" value="P:protein targeting"/>
    <property type="evidence" value="ECO:0007669"/>
    <property type="project" value="UniProtKB-UniRule"/>
</dbReference>
<dbReference type="Pfam" id="PF07549">
    <property type="entry name" value="Sec_GG"/>
    <property type="match status" value="1"/>
</dbReference>
<dbReference type="HOGENOM" id="CLU_050012_0_0_9"/>
<comment type="subunit">
    <text evidence="12">Forms a complex with SecD. Part of the essential Sec protein translocation apparatus which comprises SecA, SecYEG and auxiliary proteins SecDF. Other proteins may also be involved.</text>
</comment>
<feature type="transmembrane region" description="Helical" evidence="12">
    <location>
        <begin position="264"/>
        <end position="289"/>
    </location>
</feature>
<name>B2A264_NATTJ</name>
<evidence type="ECO:0000256" key="11">
    <source>
        <dbReference type="ARBA" id="ARBA00061053"/>
    </source>
</evidence>
<dbReference type="PANTHER" id="PTHR30081">
    <property type="entry name" value="PROTEIN-EXPORT MEMBRANE PROTEIN SEC"/>
    <property type="match status" value="1"/>
</dbReference>
<dbReference type="GO" id="GO:0005886">
    <property type="term" value="C:plasma membrane"/>
    <property type="evidence" value="ECO:0007669"/>
    <property type="project" value="UniProtKB-SubCell"/>
</dbReference>
<dbReference type="EMBL" id="CP001034">
    <property type="protein sequence ID" value="ACB84869.1"/>
    <property type="molecule type" value="Genomic_DNA"/>
</dbReference>
<dbReference type="InterPro" id="IPR055344">
    <property type="entry name" value="SecD_SecF_C_bact"/>
</dbReference>
<dbReference type="InterPro" id="IPR022645">
    <property type="entry name" value="SecD/SecF_bac"/>
</dbReference>
<dbReference type="KEGG" id="nth:Nther_1286"/>
<gene>
    <name evidence="12" type="primary">secF</name>
    <name evidence="14" type="ordered locus">Nther_1286</name>
</gene>
<keyword evidence="2 12" id="KW-0813">Transport</keyword>
<evidence type="ECO:0000313" key="15">
    <source>
        <dbReference type="Proteomes" id="UP000001683"/>
    </source>
</evidence>